<keyword evidence="11" id="KW-1185">Reference proteome</keyword>
<feature type="domain" description="Transthyretin/hydroxyisourate hydrolase" evidence="9">
    <location>
        <begin position="1"/>
        <end position="112"/>
    </location>
</feature>
<evidence type="ECO:0000256" key="5">
    <source>
        <dbReference type="ARBA" id="ARBA00022631"/>
    </source>
</evidence>
<evidence type="ECO:0000313" key="11">
    <source>
        <dbReference type="Proteomes" id="UP000315995"/>
    </source>
</evidence>
<dbReference type="InterPro" id="IPR023419">
    <property type="entry name" value="Transthyretin_CS"/>
</dbReference>
<keyword evidence="5 8" id="KW-0659">Purine metabolism</keyword>
<accession>A0A4Y6PTI4</accession>
<dbReference type="RefSeq" id="WP_141198112.1">
    <property type="nucleotide sequence ID" value="NZ_CP041186.1"/>
</dbReference>
<keyword evidence="6 8" id="KW-0378">Hydrolase</keyword>
<dbReference type="InterPro" id="IPR000895">
    <property type="entry name" value="Transthyretin/HIU_hydrolase"/>
</dbReference>
<comment type="catalytic activity">
    <reaction evidence="1 8">
        <text>5-hydroxyisourate + H2O = 5-hydroxy-2-oxo-4-ureido-2,5-dihydro-1H-imidazole-5-carboxylate + H(+)</text>
        <dbReference type="Rhea" id="RHEA:23736"/>
        <dbReference type="ChEBI" id="CHEBI:15377"/>
        <dbReference type="ChEBI" id="CHEBI:15378"/>
        <dbReference type="ChEBI" id="CHEBI:18072"/>
        <dbReference type="ChEBI" id="CHEBI:58639"/>
        <dbReference type="EC" id="3.5.2.17"/>
    </reaction>
</comment>
<dbReference type="PANTHER" id="PTHR10395:SF7">
    <property type="entry name" value="5-HYDROXYISOURATE HYDROLASE"/>
    <property type="match status" value="1"/>
</dbReference>
<evidence type="ECO:0000256" key="4">
    <source>
        <dbReference type="ARBA" id="ARBA00011881"/>
    </source>
</evidence>
<feature type="binding site" evidence="7">
    <location>
        <position position="45"/>
    </location>
    <ligand>
        <name>substrate</name>
    </ligand>
</feature>
<dbReference type="AlphaFoldDB" id="A0A4Y6PTI4"/>
<organism evidence="10 11">
    <name type="scientific">Persicimonas caeni</name>
    <dbReference type="NCBI Taxonomy" id="2292766"/>
    <lineage>
        <taxon>Bacteria</taxon>
        <taxon>Deltaproteobacteria</taxon>
        <taxon>Bradymonadales</taxon>
        <taxon>Bradymonadaceae</taxon>
        <taxon>Persicimonas</taxon>
    </lineage>
</organism>
<dbReference type="PANTHER" id="PTHR10395">
    <property type="entry name" value="URICASE AND TRANSTHYRETIN-RELATED"/>
    <property type="match status" value="1"/>
</dbReference>
<evidence type="ECO:0000256" key="8">
    <source>
        <dbReference type="RuleBase" id="RU361270"/>
    </source>
</evidence>
<evidence type="ECO:0000256" key="7">
    <source>
        <dbReference type="PIRSR" id="PIRSR600895-51"/>
    </source>
</evidence>
<name>A0A4Y6PTI4_PERCE</name>
<dbReference type="InterPro" id="IPR023416">
    <property type="entry name" value="Transthyretin/HIU_hydrolase_d"/>
</dbReference>
<sequence length="113" mass="12534">MSTISTHVLDTSLGTPAEGVPLILEANTDDGWQVIGGGTTNDDGRVRDLLNEGESLDVGMYRMTFETGVYFEMNDTKGFYPVVKVVFEIQHPDEHYHVPLLLSPYGYSTYRGS</sequence>
<dbReference type="InterPro" id="IPR036817">
    <property type="entry name" value="Transthyretin/HIU_hydrolase_sf"/>
</dbReference>
<protein>
    <recommendedName>
        <fullName evidence="8">5-hydroxyisourate hydrolase</fullName>
        <shortName evidence="8">HIU hydrolase</shortName>
        <shortName evidence="8">HIUHase</shortName>
        <ecNumber evidence="8">3.5.2.17</ecNumber>
    </recommendedName>
</protein>
<accession>A0A5B8Y8Z7</accession>
<dbReference type="CDD" id="cd05822">
    <property type="entry name" value="TLP_HIUase"/>
    <property type="match status" value="1"/>
</dbReference>
<dbReference type="EC" id="3.5.2.17" evidence="8"/>
<dbReference type="SMART" id="SM00095">
    <property type="entry name" value="TR_THY"/>
    <property type="match status" value="1"/>
</dbReference>
<evidence type="ECO:0000259" key="9">
    <source>
        <dbReference type="SMART" id="SM00095"/>
    </source>
</evidence>
<evidence type="ECO:0000256" key="6">
    <source>
        <dbReference type="ARBA" id="ARBA00022801"/>
    </source>
</evidence>
<dbReference type="GO" id="GO:0006144">
    <property type="term" value="P:purine nucleobase metabolic process"/>
    <property type="evidence" value="ECO:0007669"/>
    <property type="project" value="UniProtKB-KW"/>
</dbReference>
<dbReference type="OrthoDB" id="9792386at2"/>
<dbReference type="NCBIfam" id="TIGR02962">
    <property type="entry name" value="hdxy_isourate"/>
    <property type="match status" value="1"/>
</dbReference>
<evidence type="ECO:0000256" key="3">
    <source>
        <dbReference type="ARBA" id="ARBA00009850"/>
    </source>
</evidence>
<feature type="binding site" evidence="7">
    <location>
        <position position="110"/>
    </location>
    <ligand>
        <name>substrate</name>
    </ligand>
</feature>
<comment type="similarity">
    <text evidence="3 8">Belongs to the transthyretin family. 5-hydroxyisourate hydrolase subfamily.</text>
</comment>
<evidence type="ECO:0000313" key="10">
    <source>
        <dbReference type="EMBL" id="QDG51632.1"/>
    </source>
</evidence>
<comment type="subunit">
    <text evidence="4 8">Homotetramer.</text>
</comment>
<dbReference type="Gene3D" id="2.60.40.180">
    <property type="entry name" value="Transthyretin/hydroxyisourate hydrolase domain"/>
    <property type="match status" value="1"/>
</dbReference>
<feature type="binding site" evidence="7">
    <location>
        <position position="7"/>
    </location>
    <ligand>
        <name>substrate</name>
    </ligand>
</feature>
<dbReference type="PRINTS" id="PR00189">
    <property type="entry name" value="TRNSTHYRETIN"/>
</dbReference>
<reference evidence="10 11" key="1">
    <citation type="submission" date="2019-06" db="EMBL/GenBank/DDBJ databases">
        <title>Persicimonas caeni gen. nov., sp. nov., a predatory bacterium isolated from solar saltern.</title>
        <authorList>
            <person name="Wang S."/>
        </authorList>
    </citation>
    <scope>NUCLEOTIDE SEQUENCE [LARGE SCALE GENOMIC DNA]</scope>
    <source>
        <strain evidence="10 11">YN101</strain>
    </source>
</reference>
<dbReference type="EMBL" id="CP041186">
    <property type="protein sequence ID" value="QDG51632.1"/>
    <property type="molecule type" value="Genomic_DNA"/>
</dbReference>
<evidence type="ECO:0000256" key="1">
    <source>
        <dbReference type="ARBA" id="ARBA00001043"/>
    </source>
</evidence>
<gene>
    <name evidence="10" type="primary">uraH</name>
    <name evidence="10" type="ORF">FIV42_13000</name>
</gene>
<comment type="function">
    <text evidence="2">Catalyzes the hydrolysis of 5-hydroxyisourate (HIU) to 2-oxo-4-hydroxy-4-carboxy-5-ureidoimidazoline (OHCU).</text>
</comment>
<evidence type="ECO:0000256" key="2">
    <source>
        <dbReference type="ARBA" id="ARBA00002704"/>
    </source>
</evidence>
<dbReference type="SUPFAM" id="SSF49472">
    <property type="entry name" value="Transthyretin (synonym: prealbumin)"/>
    <property type="match status" value="1"/>
</dbReference>
<proteinExistence type="inferred from homology"/>
<dbReference type="GO" id="GO:0033971">
    <property type="term" value="F:hydroxyisourate hydrolase activity"/>
    <property type="evidence" value="ECO:0007669"/>
    <property type="project" value="UniProtKB-EC"/>
</dbReference>
<dbReference type="Pfam" id="PF00576">
    <property type="entry name" value="Transthyretin"/>
    <property type="match status" value="1"/>
</dbReference>
<dbReference type="PROSITE" id="PS00769">
    <property type="entry name" value="TRANSTHYRETIN_2"/>
    <property type="match status" value="1"/>
</dbReference>
<dbReference type="Proteomes" id="UP000315995">
    <property type="component" value="Chromosome"/>
</dbReference>
<dbReference type="InterPro" id="IPR014306">
    <property type="entry name" value="Hydroxyisourate_hydrolase"/>
</dbReference>